<dbReference type="Gene3D" id="3.40.1110.10">
    <property type="entry name" value="Calcium-transporting ATPase, cytoplasmic domain N"/>
    <property type="match status" value="2"/>
</dbReference>
<dbReference type="InterPro" id="IPR001757">
    <property type="entry name" value="P_typ_ATPase"/>
</dbReference>
<sequence length="1211" mass="137143">MADPIRWTRYRRQQLMSTEGREESSSSNSSNKLYQATKTIGKHRIVIPCLGRFKEEYEKVSKLYMNNKIRTTKYTLLNFIPRNLFEQFHRKEKKYIDEHWKNVNVGDFIRLSCNEIIPADMVLLYSSDLDGICYIETAGLDGETNLKQRQVVRGYSEQVSEIDPEKFSGRIECESPNDDLNHFRGHGIWLSRYSEIPFFNIPEPDGKSISSMLAGFNMFWTMIILLQVLIPISLYVSIEIVKLGQIYLIQNDIDFYHEKTDSTIQCRALNIAEDLGQIQYIFSDKTGTLTENKMVFRRCSIAGQEYCHEENAKRLESYQERDLKDGDSADSPCASLGHMSKWRGRDCGAENESLNRMSSHLLSGSYSALGREHSSNDAPCSGHVAFSSRIETDVVPDTQLLEKFRHISSLSYQESEDVISKLALETTYITDFFLALAICNTVVVSIPNQPRQKMRRSSLGRMPIKSLEEIRQMFQRLSVRRLSSSPLPSIKESSSENPNSFVSKLSIFRMKLASPALDGATQSAAEPHNPDMVNVAAGCETRSAESSVEWSPLPKLCYEAESPDEAALVHAAKAYKCILQSRTPDQVTVDFAGLGSLTFQLLHILPFDSVRKRMSVVVRHPVSNQVVVYTKGADSVMMDLLGTASEDTKNSEMEQKNIKERTQKHLDDYARKGLRTLCIAKKVMSDEEYTEWLNNHFLAETSIDNREELLLESAVRLETKLTLLGRIFIFQVTSGHDLCDLVGTEIAIASPLCLTFWPLSILIRQSALNTNSHGFSAGLVIDGRTLEHVLQDSLQNVFLELTEKCRAVVCCQATPLQKSVLVRLVRNKLKAMTLAVGDGANDVSMIQVADTGVGILGQEGMQAVMASDFAISQFKHLRKLLLVHGHWCYTRLTNMILYFFYKNVAYVNLLFWYQFFCGFSGTSMTDYWILIFFNLLFTSVPPIIYGVLDKDVSAEILMQIPQLYMMSQKSAAYLPSTFWITLLDAFYQSLACFFVPYFTYYGSDIDIFSFGNPINTAALFIILFHLLIECKSVTWIHTVVIVGSILFYFVFALAFGATYRTHNPLSDPYRIMEKHMADPVFYLVCLLTTCVALLPRYFLRALQGTLFPSPVLRAKHLDKLIPEEKRKAIKKWKDESVVSCRMELQVTSGSSSSATGTVLKDESIASILPASRIPFHACSRDELVEEEPGNRNNLNSEKTAFLNSKRTDSDI</sequence>
<keyword evidence="14 18" id="KW-0472">Membrane</keyword>
<dbReference type="SUPFAM" id="SSF56784">
    <property type="entry name" value="HAD-like"/>
    <property type="match status" value="1"/>
</dbReference>
<dbReference type="InterPro" id="IPR032630">
    <property type="entry name" value="P_typ_ATPase_c"/>
</dbReference>
<dbReference type="GO" id="GO:0005886">
    <property type="term" value="C:plasma membrane"/>
    <property type="evidence" value="ECO:0007669"/>
    <property type="project" value="TreeGrafter"/>
</dbReference>
<comment type="similarity">
    <text evidence="4">Belongs to the cation transport ATPase (P-type) (TC 3.A.3) family. Type IV subfamily.</text>
</comment>
<feature type="compositionally biased region" description="Polar residues" evidence="17">
    <location>
        <begin position="1190"/>
        <end position="1204"/>
    </location>
</feature>
<evidence type="ECO:0000256" key="14">
    <source>
        <dbReference type="ARBA" id="ARBA00023136"/>
    </source>
</evidence>
<dbReference type="GO" id="GO:0045332">
    <property type="term" value="P:phospholipid translocation"/>
    <property type="evidence" value="ECO:0007669"/>
    <property type="project" value="TreeGrafter"/>
</dbReference>
<organism evidence="21 22">
    <name type="scientific">Pavo cristatus</name>
    <name type="common">Indian peafowl</name>
    <name type="synonym">Blue peafowl</name>
    <dbReference type="NCBI Taxonomy" id="9049"/>
    <lineage>
        <taxon>Eukaryota</taxon>
        <taxon>Metazoa</taxon>
        <taxon>Chordata</taxon>
        <taxon>Craniata</taxon>
        <taxon>Vertebrata</taxon>
        <taxon>Euteleostomi</taxon>
        <taxon>Archelosauria</taxon>
        <taxon>Archosauria</taxon>
        <taxon>Dinosauria</taxon>
        <taxon>Saurischia</taxon>
        <taxon>Theropoda</taxon>
        <taxon>Coelurosauria</taxon>
        <taxon>Aves</taxon>
        <taxon>Neognathae</taxon>
        <taxon>Galloanserae</taxon>
        <taxon>Galliformes</taxon>
        <taxon>Phasianidae</taxon>
        <taxon>Phasianinae</taxon>
        <taxon>Pavo</taxon>
    </lineage>
</organism>
<dbReference type="PANTHER" id="PTHR24092">
    <property type="entry name" value="PROBABLE PHOSPHOLIPID-TRANSPORTING ATPASE"/>
    <property type="match status" value="1"/>
</dbReference>
<dbReference type="GO" id="GO:0140326">
    <property type="term" value="F:ATPase-coupled intramembrane lipid transporter activity"/>
    <property type="evidence" value="ECO:0007669"/>
    <property type="project" value="UniProtKB-EC"/>
</dbReference>
<evidence type="ECO:0000256" key="12">
    <source>
        <dbReference type="ARBA" id="ARBA00022967"/>
    </source>
</evidence>
<evidence type="ECO:0000313" key="22">
    <source>
        <dbReference type="Proteomes" id="UP000694428"/>
    </source>
</evidence>
<accession>A0A8C9L9Z9</accession>
<dbReference type="InterPro" id="IPR036412">
    <property type="entry name" value="HAD-like_sf"/>
</dbReference>
<dbReference type="SUPFAM" id="SSF81660">
    <property type="entry name" value="Metal cation-transporting ATPase, ATP-binding domain N"/>
    <property type="match status" value="1"/>
</dbReference>
<evidence type="ECO:0000256" key="18">
    <source>
        <dbReference type="SAM" id="Phobius"/>
    </source>
</evidence>
<dbReference type="Gene3D" id="2.70.150.10">
    <property type="entry name" value="Calcium-transporting ATPase, cytoplasmic transduction domain A"/>
    <property type="match status" value="1"/>
</dbReference>
<evidence type="ECO:0000256" key="11">
    <source>
        <dbReference type="ARBA" id="ARBA00022842"/>
    </source>
</evidence>
<evidence type="ECO:0000256" key="7">
    <source>
        <dbReference type="ARBA" id="ARBA00022723"/>
    </source>
</evidence>
<dbReference type="Gene3D" id="1.20.1110.10">
    <property type="entry name" value="Calcium-transporting ATPase, transmembrane domain"/>
    <property type="match status" value="1"/>
</dbReference>
<evidence type="ECO:0000256" key="8">
    <source>
        <dbReference type="ARBA" id="ARBA00022741"/>
    </source>
</evidence>
<evidence type="ECO:0000256" key="16">
    <source>
        <dbReference type="ARBA" id="ARBA00050913"/>
    </source>
</evidence>
<evidence type="ECO:0000256" key="10">
    <source>
        <dbReference type="ARBA" id="ARBA00022840"/>
    </source>
</evidence>
<dbReference type="PANTHER" id="PTHR24092:SF84">
    <property type="entry name" value="PHOSPHOLIPID-TRANSPORTING ATPASE VD"/>
    <property type="match status" value="1"/>
</dbReference>
<dbReference type="InterPro" id="IPR023214">
    <property type="entry name" value="HAD_sf"/>
</dbReference>
<evidence type="ECO:0000256" key="15">
    <source>
        <dbReference type="ARBA" id="ARBA00034036"/>
    </source>
</evidence>
<dbReference type="FunFam" id="3.40.1110.10:FF:000009">
    <property type="entry name" value="Phospholipid-transporting ATPase"/>
    <property type="match status" value="1"/>
</dbReference>
<evidence type="ECO:0000256" key="13">
    <source>
        <dbReference type="ARBA" id="ARBA00022989"/>
    </source>
</evidence>
<dbReference type="InterPro" id="IPR023298">
    <property type="entry name" value="ATPase_P-typ_TM_dom_sf"/>
</dbReference>
<evidence type="ECO:0000256" key="9">
    <source>
        <dbReference type="ARBA" id="ARBA00022824"/>
    </source>
</evidence>
<keyword evidence="12" id="KW-1278">Translocase</keyword>
<keyword evidence="11" id="KW-0460">Magnesium</keyword>
<evidence type="ECO:0000256" key="2">
    <source>
        <dbReference type="ARBA" id="ARBA00004127"/>
    </source>
</evidence>
<dbReference type="Gene3D" id="3.40.50.1000">
    <property type="entry name" value="HAD superfamily/HAD-like"/>
    <property type="match status" value="2"/>
</dbReference>
<dbReference type="SUPFAM" id="SSF81665">
    <property type="entry name" value="Calcium ATPase, transmembrane domain M"/>
    <property type="match status" value="1"/>
</dbReference>
<evidence type="ECO:0000313" key="21">
    <source>
        <dbReference type="Ensembl" id="ENSPSTP00000012958.1"/>
    </source>
</evidence>
<evidence type="ECO:0000256" key="5">
    <source>
        <dbReference type="ARBA" id="ARBA00012189"/>
    </source>
</evidence>
<keyword evidence="6 18" id="KW-0812">Transmembrane</keyword>
<feature type="transmembrane region" description="Helical" evidence="18">
    <location>
        <begin position="972"/>
        <end position="998"/>
    </location>
</feature>
<dbReference type="Pfam" id="PF16212">
    <property type="entry name" value="PhoLip_ATPase_C"/>
    <property type="match status" value="1"/>
</dbReference>
<dbReference type="InterPro" id="IPR008250">
    <property type="entry name" value="ATPase_P-typ_transduc_dom_A_sf"/>
</dbReference>
<protein>
    <recommendedName>
        <fullName evidence="5">P-type phospholipid transporter</fullName>
        <ecNumber evidence="5">7.6.2.1</ecNumber>
    </recommendedName>
</protein>
<dbReference type="InterPro" id="IPR023299">
    <property type="entry name" value="ATPase_P-typ_cyto_dom_N"/>
</dbReference>
<reference evidence="21" key="2">
    <citation type="submission" date="2025-09" db="UniProtKB">
        <authorList>
            <consortium name="Ensembl"/>
        </authorList>
    </citation>
    <scope>IDENTIFICATION</scope>
</reference>
<dbReference type="GO" id="GO:0016887">
    <property type="term" value="F:ATP hydrolysis activity"/>
    <property type="evidence" value="ECO:0007669"/>
    <property type="project" value="InterPro"/>
</dbReference>
<dbReference type="PRINTS" id="PR00119">
    <property type="entry name" value="CATATPASE"/>
</dbReference>
<dbReference type="FunFam" id="3.40.50.1000:FF:000001">
    <property type="entry name" value="Phospholipid-transporting ATPase IC"/>
    <property type="match status" value="1"/>
</dbReference>
<keyword evidence="9" id="KW-0256">Endoplasmic reticulum</keyword>
<comment type="catalytic activity">
    <reaction evidence="15">
        <text>ATP + H2O + phospholipidSide 1 = ADP + phosphate + phospholipidSide 2.</text>
        <dbReference type="EC" id="7.6.2.1"/>
    </reaction>
</comment>
<feature type="transmembrane region" description="Helical" evidence="18">
    <location>
        <begin position="927"/>
        <end position="948"/>
    </location>
</feature>
<evidence type="ECO:0000259" key="19">
    <source>
        <dbReference type="Pfam" id="PF16209"/>
    </source>
</evidence>
<keyword evidence="22" id="KW-1185">Reference proteome</keyword>
<dbReference type="EC" id="7.6.2.1" evidence="5"/>
<evidence type="ECO:0000256" key="3">
    <source>
        <dbReference type="ARBA" id="ARBA00004586"/>
    </source>
</evidence>
<evidence type="ECO:0000259" key="20">
    <source>
        <dbReference type="Pfam" id="PF16212"/>
    </source>
</evidence>
<dbReference type="InterPro" id="IPR032631">
    <property type="entry name" value="P-type_ATPase_N"/>
</dbReference>
<dbReference type="SUPFAM" id="SSF81653">
    <property type="entry name" value="Calcium ATPase, transduction domain A"/>
    <property type="match status" value="1"/>
</dbReference>
<feature type="transmembrane region" description="Helical" evidence="18">
    <location>
        <begin position="896"/>
        <end position="915"/>
    </location>
</feature>
<proteinExistence type="inferred from homology"/>
<evidence type="ECO:0000256" key="1">
    <source>
        <dbReference type="ARBA" id="ARBA00001946"/>
    </source>
</evidence>
<keyword evidence="10" id="KW-0067">ATP-binding</keyword>
<keyword evidence="8" id="KW-0547">Nucleotide-binding</keyword>
<name>A0A8C9L9Z9_PAVCR</name>
<dbReference type="Proteomes" id="UP000694428">
    <property type="component" value="Unplaced"/>
</dbReference>
<dbReference type="Ensembl" id="ENSPSTT00000013586.1">
    <property type="protein sequence ID" value="ENSPSTP00000012958.1"/>
    <property type="gene ID" value="ENSPSTG00000009141.1"/>
</dbReference>
<feature type="transmembrane region" description="Helical" evidence="18">
    <location>
        <begin position="1079"/>
        <end position="1099"/>
    </location>
</feature>
<dbReference type="Pfam" id="PF16209">
    <property type="entry name" value="PhoLip_ATPase_N"/>
    <property type="match status" value="1"/>
</dbReference>
<dbReference type="GO" id="GO:0005789">
    <property type="term" value="C:endoplasmic reticulum membrane"/>
    <property type="evidence" value="ECO:0007669"/>
    <property type="project" value="UniProtKB-SubCell"/>
</dbReference>
<dbReference type="GO" id="GO:0005524">
    <property type="term" value="F:ATP binding"/>
    <property type="evidence" value="ECO:0007669"/>
    <property type="project" value="UniProtKB-KW"/>
</dbReference>
<feature type="region of interest" description="Disordered" evidence="17">
    <location>
        <begin position="1184"/>
        <end position="1211"/>
    </location>
</feature>
<dbReference type="Pfam" id="PF13246">
    <property type="entry name" value="Cation_ATPase"/>
    <property type="match status" value="1"/>
</dbReference>
<comment type="subcellular location">
    <subcellularLocation>
        <location evidence="2">Endomembrane system</location>
        <topology evidence="2">Multi-pass membrane protein</topology>
    </subcellularLocation>
    <subcellularLocation>
        <location evidence="3">Endoplasmic reticulum membrane</location>
    </subcellularLocation>
</comment>
<dbReference type="NCBIfam" id="TIGR01494">
    <property type="entry name" value="ATPase_P-type"/>
    <property type="match status" value="2"/>
</dbReference>
<reference evidence="21" key="1">
    <citation type="submission" date="2025-08" db="UniProtKB">
        <authorList>
            <consortium name="Ensembl"/>
        </authorList>
    </citation>
    <scope>IDENTIFICATION</scope>
</reference>
<dbReference type="PROSITE" id="PS00154">
    <property type="entry name" value="ATPASE_E1_E2"/>
    <property type="match status" value="1"/>
</dbReference>
<evidence type="ECO:0000256" key="4">
    <source>
        <dbReference type="ARBA" id="ARBA00008109"/>
    </source>
</evidence>
<feature type="transmembrane region" description="Helical" evidence="18">
    <location>
        <begin position="1035"/>
        <end position="1059"/>
    </location>
</feature>
<feature type="domain" description="P-type ATPase C-terminal" evidence="20">
    <location>
        <begin position="864"/>
        <end position="1109"/>
    </location>
</feature>
<feature type="transmembrane region" description="Helical" evidence="18">
    <location>
        <begin position="1010"/>
        <end position="1028"/>
    </location>
</feature>
<dbReference type="InterPro" id="IPR018303">
    <property type="entry name" value="ATPase_P-typ_P_site"/>
</dbReference>
<keyword evidence="7" id="KW-0479">Metal-binding</keyword>
<feature type="transmembrane region" description="Helical" evidence="18">
    <location>
        <begin position="217"/>
        <end position="238"/>
    </location>
</feature>
<dbReference type="GO" id="GO:0046872">
    <property type="term" value="F:metal ion binding"/>
    <property type="evidence" value="ECO:0007669"/>
    <property type="project" value="UniProtKB-KW"/>
</dbReference>
<dbReference type="AlphaFoldDB" id="A0A8C9L9Z9"/>
<keyword evidence="13 18" id="KW-1133">Transmembrane helix</keyword>
<evidence type="ECO:0000256" key="6">
    <source>
        <dbReference type="ARBA" id="ARBA00022692"/>
    </source>
</evidence>
<comment type="catalytic activity">
    <reaction evidence="16">
        <text>a beta-D-glucosyl-(1&lt;-&gt;1')-N-acylsphing-4-enine(out) + ATP + H2O = a beta-D-glucosyl-(1&lt;-&gt;1')-N-acylsphing-4-enine(in) + ADP + phosphate + H(+)</text>
        <dbReference type="Rhea" id="RHEA:66036"/>
        <dbReference type="ChEBI" id="CHEBI:15377"/>
        <dbReference type="ChEBI" id="CHEBI:15378"/>
        <dbReference type="ChEBI" id="CHEBI:22801"/>
        <dbReference type="ChEBI" id="CHEBI:30616"/>
        <dbReference type="ChEBI" id="CHEBI:43474"/>
        <dbReference type="ChEBI" id="CHEBI:456216"/>
    </reaction>
    <physiologicalReaction direction="left-to-right" evidence="16">
        <dbReference type="Rhea" id="RHEA:66037"/>
    </physiologicalReaction>
</comment>
<feature type="domain" description="P-type ATPase N-terminal" evidence="19">
    <location>
        <begin position="58"/>
        <end position="90"/>
    </location>
</feature>
<comment type="cofactor">
    <cofactor evidence="1">
        <name>Mg(2+)</name>
        <dbReference type="ChEBI" id="CHEBI:18420"/>
    </cofactor>
</comment>
<evidence type="ECO:0000256" key="17">
    <source>
        <dbReference type="SAM" id="MobiDB-lite"/>
    </source>
</evidence>